<organism evidence="1 2">
    <name type="scientific">Tanacetum coccineum</name>
    <dbReference type="NCBI Taxonomy" id="301880"/>
    <lineage>
        <taxon>Eukaryota</taxon>
        <taxon>Viridiplantae</taxon>
        <taxon>Streptophyta</taxon>
        <taxon>Embryophyta</taxon>
        <taxon>Tracheophyta</taxon>
        <taxon>Spermatophyta</taxon>
        <taxon>Magnoliopsida</taxon>
        <taxon>eudicotyledons</taxon>
        <taxon>Gunneridae</taxon>
        <taxon>Pentapetalae</taxon>
        <taxon>asterids</taxon>
        <taxon>campanulids</taxon>
        <taxon>Asterales</taxon>
        <taxon>Asteraceae</taxon>
        <taxon>Asteroideae</taxon>
        <taxon>Anthemideae</taxon>
        <taxon>Anthemidinae</taxon>
        <taxon>Tanacetum</taxon>
    </lineage>
</organism>
<dbReference type="EMBL" id="BQNB010018562">
    <property type="protein sequence ID" value="GJT75777.1"/>
    <property type="molecule type" value="Genomic_DNA"/>
</dbReference>
<accession>A0ABQ5GLE5</accession>
<dbReference type="Proteomes" id="UP001151760">
    <property type="component" value="Unassembled WGS sequence"/>
</dbReference>
<protein>
    <submittedName>
        <fullName evidence="1">Uncharacterized protein</fullName>
    </submittedName>
</protein>
<comment type="caution">
    <text evidence="1">The sequence shown here is derived from an EMBL/GenBank/DDBJ whole genome shotgun (WGS) entry which is preliminary data.</text>
</comment>
<reference evidence="1" key="2">
    <citation type="submission" date="2022-01" db="EMBL/GenBank/DDBJ databases">
        <authorList>
            <person name="Yamashiro T."/>
            <person name="Shiraishi A."/>
            <person name="Satake H."/>
            <person name="Nakayama K."/>
        </authorList>
    </citation>
    <scope>NUCLEOTIDE SEQUENCE</scope>
</reference>
<gene>
    <name evidence="1" type="ORF">Tco_1042502</name>
</gene>
<evidence type="ECO:0000313" key="2">
    <source>
        <dbReference type="Proteomes" id="UP001151760"/>
    </source>
</evidence>
<sequence>MKTRKQFDDVDIEEMDIIWQITMIAIRYERKNCPSKGTNVEEGETLFSRINGAGKERAESKLLLDMVLVLSIGRTLQLEEERDNLALWQFSSNNEIVDSGMTSNSKVGLGYEIQSNNEVLSYEEEMNRTVFKCTEGDFLNKPLYSRFTKTDSFKGVPHPLIGDYTPKPQEEIDDSFDMDLLEIPSEHSSVTESDSHKCTNELSTSMEIGGNAVKTSEGSSTHVQWRHSGIFDSGCSGHLMAGNKDHRDDFEES</sequence>
<evidence type="ECO:0000313" key="1">
    <source>
        <dbReference type="EMBL" id="GJT75777.1"/>
    </source>
</evidence>
<proteinExistence type="predicted"/>
<reference evidence="1" key="1">
    <citation type="journal article" date="2022" name="Int. J. Mol. Sci.">
        <title>Draft Genome of Tanacetum Coccineum: Genomic Comparison of Closely Related Tanacetum-Family Plants.</title>
        <authorList>
            <person name="Yamashiro T."/>
            <person name="Shiraishi A."/>
            <person name="Nakayama K."/>
            <person name="Satake H."/>
        </authorList>
    </citation>
    <scope>NUCLEOTIDE SEQUENCE</scope>
</reference>
<keyword evidence="2" id="KW-1185">Reference proteome</keyword>
<name>A0ABQ5GLE5_9ASTR</name>